<dbReference type="InterPro" id="IPR029016">
    <property type="entry name" value="GAF-like_dom_sf"/>
</dbReference>
<dbReference type="InterPro" id="IPR050469">
    <property type="entry name" value="Diguanylate_Cyclase"/>
</dbReference>
<dbReference type="PANTHER" id="PTHR45138">
    <property type="entry name" value="REGULATORY COMPONENTS OF SENSORY TRANSDUCTION SYSTEM"/>
    <property type="match status" value="1"/>
</dbReference>
<evidence type="ECO:0000256" key="1">
    <source>
        <dbReference type="ARBA" id="ARBA00012528"/>
    </source>
</evidence>
<dbReference type="InterPro" id="IPR007435">
    <property type="entry name" value="DUF484"/>
</dbReference>
<dbReference type="SMART" id="SM00267">
    <property type="entry name" value="GGDEF"/>
    <property type="match status" value="1"/>
</dbReference>
<dbReference type="NCBIfam" id="TIGR00254">
    <property type="entry name" value="GGDEF"/>
    <property type="match status" value="1"/>
</dbReference>
<dbReference type="EC" id="2.7.7.65" evidence="1"/>
<dbReference type="FunFam" id="3.30.70.270:FF:000001">
    <property type="entry name" value="Diguanylate cyclase domain protein"/>
    <property type="match status" value="1"/>
</dbReference>
<dbReference type="InterPro" id="IPR029787">
    <property type="entry name" value="Nucleotide_cyclase"/>
</dbReference>
<sequence length="350" mass="38121">MSLTLDSLLEHALRNENLHRRYQALELSLIGAPDFAGFLAVLRDELPAVLAPRETLLVVADPDGDIATILGLDETLPPGLVLLRDAGALEQVFPAGCRDPLLGRIGHEVQIGLPWQGPVLSAAVLPLVRQNSLLGLLAIGCHDAAHYEPGQGTDFLERFAAIVTLCLENVLNRERLKWLGLTDPLTGLYNRRYFEQRLQEEAQRTRRHGDPLACLMLDADHFKRINDTWGHQAGDVVLKVLARRVRQQLRGCDVAARIGGEEFAVLLPSTPVRHVQLVAERIRLAIAGEPVHVSPDCVLQVSVSLGAAMLAPGAADISPERLMARADAALYQAKRNGRNRTMLAAAGVPA</sequence>
<dbReference type="InterPro" id="IPR043128">
    <property type="entry name" value="Rev_trsase/Diguanyl_cyclase"/>
</dbReference>
<evidence type="ECO:0000313" key="3">
    <source>
        <dbReference type="EMBL" id="ASJ24048.1"/>
    </source>
</evidence>
<proteinExistence type="predicted"/>
<organism evidence="3 4">
    <name type="scientific">Laribacter hongkongensis</name>
    <dbReference type="NCBI Taxonomy" id="168471"/>
    <lineage>
        <taxon>Bacteria</taxon>
        <taxon>Pseudomonadati</taxon>
        <taxon>Pseudomonadota</taxon>
        <taxon>Betaproteobacteria</taxon>
        <taxon>Neisseriales</taxon>
        <taxon>Aquaspirillaceae</taxon>
        <taxon>Laribacter</taxon>
    </lineage>
</organism>
<dbReference type="InterPro" id="IPR000160">
    <property type="entry name" value="GGDEF_dom"/>
</dbReference>
<dbReference type="Pfam" id="PF00990">
    <property type="entry name" value="GGDEF"/>
    <property type="match status" value="1"/>
</dbReference>
<dbReference type="Proteomes" id="UP000197424">
    <property type="component" value="Chromosome"/>
</dbReference>
<dbReference type="AlphaFoldDB" id="A0A248LGZ7"/>
<dbReference type="Gene3D" id="3.30.70.270">
    <property type="match status" value="1"/>
</dbReference>
<evidence type="ECO:0000256" key="2">
    <source>
        <dbReference type="ARBA" id="ARBA00034247"/>
    </source>
</evidence>
<protein>
    <recommendedName>
        <fullName evidence="1">diguanylate cyclase</fullName>
        <ecNumber evidence="1">2.7.7.65</ecNumber>
    </recommendedName>
</protein>
<dbReference type="SUPFAM" id="SSF55073">
    <property type="entry name" value="Nucleotide cyclase"/>
    <property type="match status" value="1"/>
</dbReference>
<evidence type="ECO:0000313" key="4">
    <source>
        <dbReference type="Proteomes" id="UP000197424"/>
    </source>
</evidence>
<dbReference type="CDD" id="cd01949">
    <property type="entry name" value="GGDEF"/>
    <property type="match status" value="1"/>
</dbReference>
<dbReference type="OrthoDB" id="9813903at2"/>
<dbReference type="RefSeq" id="WP_088860481.1">
    <property type="nucleotide sequence ID" value="NZ_CP022115.1"/>
</dbReference>
<comment type="catalytic activity">
    <reaction evidence="2">
        <text>2 GTP = 3',3'-c-di-GMP + 2 diphosphate</text>
        <dbReference type="Rhea" id="RHEA:24898"/>
        <dbReference type="ChEBI" id="CHEBI:33019"/>
        <dbReference type="ChEBI" id="CHEBI:37565"/>
        <dbReference type="ChEBI" id="CHEBI:58805"/>
        <dbReference type="EC" id="2.7.7.65"/>
    </reaction>
</comment>
<dbReference type="PROSITE" id="PS50887">
    <property type="entry name" value="GGDEF"/>
    <property type="match status" value="1"/>
</dbReference>
<reference evidence="4" key="1">
    <citation type="submission" date="2017-06" db="EMBL/GenBank/DDBJ databases">
        <title>Whole genome sequence of Laribacter hongkongensis LHGZ1.</title>
        <authorList>
            <person name="Chen D."/>
            <person name="Wu H."/>
            <person name="Chen J."/>
        </authorList>
    </citation>
    <scope>NUCLEOTIDE SEQUENCE [LARGE SCALE GENOMIC DNA]</scope>
    <source>
        <strain evidence="4">LHGZ1</strain>
    </source>
</reference>
<dbReference type="Pfam" id="PF04340">
    <property type="entry name" value="DUF484"/>
    <property type="match status" value="1"/>
</dbReference>
<dbReference type="Gene3D" id="3.30.450.40">
    <property type="match status" value="1"/>
</dbReference>
<accession>A0A248LGZ7</accession>
<dbReference type="EMBL" id="CP022115">
    <property type="protein sequence ID" value="ASJ24048.1"/>
    <property type="molecule type" value="Genomic_DNA"/>
</dbReference>
<dbReference type="GO" id="GO:0052621">
    <property type="term" value="F:diguanylate cyclase activity"/>
    <property type="evidence" value="ECO:0007669"/>
    <property type="project" value="UniProtKB-EC"/>
</dbReference>
<name>A0A248LGZ7_9NEIS</name>
<dbReference type="PANTHER" id="PTHR45138:SF9">
    <property type="entry name" value="DIGUANYLATE CYCLASE DGCM-RELATED"/>
    <property type="match status" value="1"/>
</dbReference>
<gene>
    <name evidence="3" type="ORF">LHGZ1_1217</name>
</gene>
<dbReference type="SUPFAM" id="SSF55781">
    <property type="entry name" value="GAF domain-like"/>
    <property type="match status" value="1"/>
</dbReference>